<sequence length="417" mass="46182">MSSIANQTLHALGKRLRGGLLALTAALALAPGAALAQNMFAPALHVNDQVITEFDITQRMRFLEVLNVGAADLRAEAERRLTEEAVQRFHARRAGVRIASDDLAEGLAEFAARAELDTEEFIAQLAGAGVERHTFRDFVEVGLMWREMVRARFLPRVNVTSAEVDRALSVSAIRGTQRVLLSEIFLPSDPEFAEPVGEIIPQILAIRSFEEFSEAARQVSIAGSREQGGRLEWMEITRLPPQVAAQVRDASPGTIIGPIEVPGAFGIFQLRATESRRDIPAERVKVDYKRLLLPGGRSEATMERLSRIRARVDMCNDLNAFARDLPEAALTRQEALVRELPQDVALELSRLDAGEISANMVDEGGALVVLMLCSRTLEREEPLSREQIGGQLRDQRLNQMADNWLEELVAQAEIRRP</sequence>
<comment type="caution">
    <text evidence="8">The sequence shown here is derived from an EMBL/GenBank/DDBJ whole genome shotgun (WGS) entry which is preliminary data.</text>
</comment>
<dbReference type="PANTHER" id="PTHR47637">
    <property type="entry name" value="CHAPERONE SURA"/>
    <property type="match status" value="1"/>
</dbReference>
<dbReference type="PANTHER" id="PTHR47637:SF1">
    <property type="entry name" value="CHAPERONE SURA"/>
    <property type="match status" value="1"/>
</dbReference>
<dbReference type="Gene3D" id="3.10.50.40">
    <property type="match status" value="1"/>
</dbReference>
<dbReference type="RefSeq" id="WP_179906978.1">
    <property type="nucleotide sequence ID" value="NZ_JACBXS010000035.1"/>
</dbReference>
<gene>
    <name evidence="8" type="ORF">HUK65_14415</name>
</gene>
<organism evidence="8 9">
    <name type="scientific">Rhabdonatronobacter sediminivivens</name>
    <dbReference type="NCBI Taxonomy" id="2743469"/>
    <lineage>
        <taxon>Bacteria</taxon>
        <taxon>Pseudomonadati</taxon>
        <taxon>Pseudomonadota</taxon>
        <taxon>Alphaproteobacteria</taxon>
        <taxon>Rhodobacterales</taxon>
        <taxon>Paracoccaceae</taxon>
        <taxon>Rhabdonatronobacter</taxon>
    </lineage>
</organism>
<feature type="domain" description="PpiC" evidence="7">
    <location>
        <begin position="176"/>
        <end position="272"/>
    </location>
</feature>
<proteinExistence type="predicted"/>
<dbReference type="InterPro" id="IPR027304">
    <property type="entry name" value="Trigger_fact/SurA_dom_sf"/>
</dbReference>
<evidence type="ECO:0000259" key="7">
    <source>
        <dbReference type="PROSITE" id="PS50198"/>
    </source>
</evidence>
<dbReference type="EMBL" id="JACBXS010000035">
    <property type="protein sequence ID" value="NYS26185.1"/>
    <property type="molecule type" value="Genomic_DNA"/>
</dbReference>
<reference evidence="8 9" key="1">
    <citation type="journal article" date="2000" name="Arch. Microbiol.">
        <title>Rhodobaca bogoriensis gen. nov. and sp. nov., an alkaliphilic purple nonsulfur bacterium from African Rift Valley soda lakes.</title>
        <authorList>
            <person name="Milford A.D."/>
            <person name="Achenbach L.A."/>
            <person name="Jung D.O."/>
            <person name="Madigan M.T."/>
        </authorList>
    </citation>
    <scope>NUCLEOTIDE SEQUENCE [LARGE SCALE GENOMIC DNA]</scope>
    <source>
        <strain evidence="8 9">2376</strain>
    </source>
</reference>
<dbReference type="SUPFAM" id="SSF54534">
    <property type="entry name" value="FKBP-like"/>
    <property type="match status" value="1"/>
</dbReference>
<dbReference type="InterPro" id="IPR000297">
    <property type="entry name" value="PPIase_PpiC"/>
</dbReference>
<evidence type="ECO:0000256" key="2">
    <source>
        <dbReference type="ARBA" id="ARBA00022729"/>
    </source>
</evidence>
<keyword evidence="9" id="KW-1185">Reference proteome</keyword>
<evidence type="ECO:0000256" key="5">
    <source>
        <dbReference type="PROSITE-ProRule" id="PRU00278"/>
    </source>
</evidence>
<dbReference type="SUPFAM" id="SSF109998">
    <property type="entry name" value="Triger factor/SurA peptide-binding domain-like"/>
    <property type="match status" value="1"/>
</dbReference>
<feature type="chain" id="PRO_5030771518" description="Parvulin-like PPIase" evidence="6">
    <location>
        <begin position="37"/>
        <end position="417"/>
    </location>
</feature>
<dbReference type="Proteomes" id="UP000529417">
    <property type="component" value="Unassembled WGS sequence"/>
</dbReference>
<evidence type="ECO:0000313" key="9">
    <source>
        <dbReference type="Proteomes" id="UP000529417"/>
    </source>
</evidence>
<keyword evidence="5" id="KW-0697">Rotamase</keyword>
<evidence type="ECO:0000256" key="3">
    <source>
        <dbReference type="ARBA" id="ARBA00030642"/>
    </source>
</evidence>
<evidence type="ECO:0000256" key="1">
    <source>
        <dbReference type="ARBA" id="ARBA00018370"/>
    </source>
</evidence>
<dbReference type="InterPro" id="IPR050280">
    <property type="entry name" value="OMP_Chaperone_SurA"/>
</dbReference>
<dbReference type="Gene3D" id="1.10.4030.10">
    <property type="entry name" value="Porin chaperone SurA, peptide-binding domain"/>
    <property type="match status" value="1"/>
</dbReference>
<evidence type="ECO:0000256" key="4">
    <source>
        <dbReference type="ARBA" id="ARBA00031484"/>
    </source>
</evidence>
<evidence type="ECO:0000313" key="8">
    <source>
        <dbReference type="EMBL" id="NYS26185.1"/>
    </source>
</evidence>
<dbReference type="PROSITE" id="PS50198">
    <property type="entry name" value="PPIC_PPIASE_2"/>
    <property type="match status" value="1"/>
</dbReference>
<name>A0A7Z0I1N5_9RHOB</name>
<protein>
    <recommendedName>
        <fullName evidence="1">Parvulin-like PPIase</fullName>
    </recommendedName>
    <alternativeName>
        <fullName evidence="3">Peptidyl-prolyl cis-trans isomerase plp</fullName>
    </alternativeName>
    <alternativeName>
        <fullName evidence="4">Rotamase plp</fullName>
    </alternativeName>
</protein>
<dbReference type="GO" id="GO:0003755">
    <property type="term" value="F:peptidyl-prolyl cis-trans isomerase activity"/>
    <property type="evidence" value="ECO:0007669"/>
    <property type="project" value="UniProtKB-KW"/>
</dbReference>
<accession>A0A7Z0I1N5</accession>
<keyword evidence="2 6" id="KW-0732">Signal</keyword>
<feature type="signal peptide" evidence="6">
    <location>
        <begin position="1"/>
        <end position="36"/>
    </location>
</feature>
<dbReference type="Pfam" id="PF00639">
    <property type="entry name" value="Rotamase"/>
    <property type="match status" value="1"/>
</dbReference>
<dbReference type="AlphaFoldDB" id="A0A7Z0I1N5"/>
<keyword evidence="5 8" id="KW-0413">Isomerase</keyword>
<dbReference type="InterPro" id="IPR046357">
    <property type="entry name" value="PPIase_dom_sf"/>
</dbReference>
<evidence type="ECO:0000256" key="6">
    <source>
        <dbReference type="SAM" id="SignalP"/>
    </source>
</evidence>